<evidence type="ECO:0000256" key="1">
    <source>
        <dbReference type="ARBA" id="ARBA00010641"/>
    </source>
</evidence>
<comment type="caution">
    <text evidence="8">The sequence shown here is derived from an EMBL/GenBank/DDBJ whole genome shotgun (WGS) entry which is preliminary data.</text>
</comment>
<keyword evidence="4" id="KW-0804">Transcription</keyword>
<keyword evidence="2" id="KW-0805">Transcription regulation</keyword>
<dbReference type="Proteomes" id="UP000077763">
    <property type="component" value="Unassembled WGS sequence"/>
</dbReference>
<evidence type="ECO:0000256" key="4">
    <source>
        <dbReference type="ARBA" id="ARBA00023163"/>
    </source>
</evidence>
<evidence type="ECO:0000259" key="5">
    <source>
        <dbReference type="Pfam" id="PF04542"/>
    </source>
</evidence>
<dbReference type="EMBL" id="LUUH01000062">
    <property type="protein sequence ID" value="OAI02360.1"/>
    <property type="molecule type" value="Genomic_DNA"/>
</dbReference>
<comment type="similarity">
    <text evidence="1">Belongs to the sigma-70 factor family. ECF subfamily.</text>
</comment>
<dbReference type="Pfam" id="PF04542">
    <property type="entry name" value="Sigma70_r2"/>
    <property type="match status" value="1"/>
</dbReference>
<feature type="domain" description="RNA polymerase sigma-70 region 2" evidence="5">
    <location>
        <begin position="11"/>
        <end position="76"/>
    </location>
</feature>
<dbReference type="InterPro" id="IPR013325">
    <property type="entry name" value="RNA_pol_sigma_r2"/>
</dbReference>
<dbReference type="PANTHER" id="PTHR43133">
    <property type="entry name" value="RNA POLYMERASE ECF-TYPE SIGMA FACTO"/>
    <property type="match status" value="1"/>
</dbReference>
<dbReference type="CDD" id="cd06171">
    <property type="entry name" value="Sigma70_r4"/>
    <property type="match status" value="1"/>
</dbReference>
<dbReference type="SUPFAM" id="SSF88659">
    <property type="entry name" value="Sigma3 and sigma4 domains of RNA polymerase sigma factors"/>
    <property type="match status" value="1"/>
</dbReference>
<dbReference type="RefSeq" id="WP_064008732.1">
    <property type="nucleotide sequence ID" value="NZ_LUUG01000071.1"/>
</dbReference>
<dbReference type="GO" id="GO:0016987">
    <property type="term" value="F:sigma factor activity"/>
    <property type="evidence" value="ECO:0007669"/>
    <property type="project" value="UniProtKB-KW"/>
</dbReference>
<dbReference type="OrthoDB" id="9797134at2"/>
<evidence type="ECO:0000256" key="3">
    <source>
        <dbReference type="ARBA" id="ARBA00023082"/>
    </source>
</evidence>
<protein>
    <recommendedName>
        <fullName evidence="11">RNA polymerase subunit sigma-24</fullName>
    </recommendedName>
</protein>
<keyword evidence="3" id="KW-0731">Sigma factor</keyword>
<dbReference type="Proteomes" id="UP000078090">
    <property type="component" value="Unassembled WGS sequence"/>
</dbReference>
<feature type="domain" description="RNA polymerase sigma factor 70 region 4 type 2" evidence="6">
    <location>
        <begin position="113"/>
        <end position="165"/>
    </location>
</feature>
<sequence>MNAVPDTIDRFFRENRDDLIGFFLRRLNCPDTAKDLAQETFLRILFSEQRAPTQDRRALAFFIAGNLVVDHIRKESVRARYTPAQEVSAELLEAVASNDPDAEQRLMIWQDLDAVNAALNELPEECRTAFYLSAVEGLTYAQIGECLGVSERAIAKRIAKTLKHCRASREWG</sequence>
<dbReference type="EMBL" id="LUUG01000071">
    <property type="protein sequence ID" value="OAI04520.1"/>
    <property type="molecule type" value="Genomic_DNA"/>
</dbReference>
<evidence type="ECO:0000313" key="8">
    <source>
        <dbReference type="EMBL" id="OAI04520.1"/>
    </source>
</evidence>
<proteinExistence type="inferred from homology"/>
<accession>A0A177MHX6</accession>
<reference evidence="8 9" key="2">
    <citation type="submission" date="2016-03" db="EMBL/GenBank/DDBJ databases">
        <authorList>
            <person name="Ploux O."/>
        </authorList>
    </citation>
    <scope>NUCLEOTIDE SEQUENCE [LARGE SCALE GENOMIC DNA]</scope>
    <source>
        <strain evidence="8">R-45363</strain>
        <strain evidence="7 9">R-45371</strain>
    </source>
</reference>
<dbReference type="Gene3D" id="1.10.1740.10">
    <property type="match status" value="1"/>
</dbReference>
<dbReference type="Pfam" id="PF08281">
    <property type="entry name" value="Sigma70_r4_2"/>
    <property type="match status" value="1"/>
</dbReference>
<dbReference type="InterPro" id="IPR013249">
    <property type="entry name" value="RNA_pol_sigma70_r4_t2"/>
</dbReference>
<dbReference type="InterPro" id="IPR013324">
    <property type="entry name" value="RNA_pol_sigma_r3/r4-like"/>
</dbReference>
<evidence type="ECO:0000256" key="2">
    <source>
        <dbReference type="ARBA" id="ARBA00023015"/>
    </source>
</evidence>
<evidence type="ECO:0000313" key="7">
    <source>
        <dbReference type="EMBL" id="OAI02360.1"/>
    </source>
</evidence>
<gene>
    <name evidence="8" type="ORF">A1332_02115</name>
    <name evidence="7" type="ORF">A1353_16345</name>
</gene>
<dbReference type="InterPro" id="IPR014284">
    <property type="entry name" value="RNA_pol_sigma-70_dom"/>
</dbReference>
<evidence type="ECO:0000313" key="9">
    <source>
        <dbReference type="Proteomes" id="UP000077763"/>
    </source>
</evidence>
<dbReference type="Gene3D" id="1.10.10.10">
    <property type="entry name" value="Winged helix-like DNA-binding domain superfamily/Winged helix DNA-binding domain"/>
    <property type="match status" value="1"/>
</dbReference>
<dbReference type="InterPro" id="IPR039425">
    <property type="entry name" value="RNA_pol_sigma-70-like"/>
</dbReference>
<dbReference type="NCBIfam" id="TIGR02937">
    <property type="entry name" value="sigma70-ECF"/>
    <property type="match status" value="1"/>
</dbReference>
<organism evidence="8 10">
    <name type="scientific">Methylomonas methanica</name>
    <dbReference type="NCBI Taxonomy" id="421"/>
    <lineage>
        <taxon>Bacteria</taxon>
        <taxon>Pseudomonadati</taxon>
        <taxon>Pseudomonadota</taxon>
        <taxon>Gammaproteobacteria</taxon>
        <taxon>Methylococcales</taxon>
        <taxon>Methylococcaceae</taxon>
        <taxon>Methylomonas</taxon>
    </lineage>
</organism>
<name>A0A177MHX6_METMH</name>
<evidence type="ECO:0000259" key="6">
    <source>
        <dbReference type="Pfam" id="PF08281"/>
    </source>
</evidence>
<dbReference type="InterPro" id="IPR007627">
    <property type="entry name" value="RNA_pol_sigma70_r2"/>
</dbReference>
<dbReference type="GO" id="GO:0006352">
    <property type="term" value="P:DNA-templated transcription initiation"/>
    <property type="evidence" value="ECO:0007669"/>
    <property type="project" value="InterPro"/>
</dbReference>
<dbReference type="GO" id="GO:0003677">
    <property type="term" value="F:DNA binding"/>
    <property type="evidence" value="ECO:0007669"/>
    <property type="project" value="InterPro"/>
</dbReference>
<evidence type="ECO:0000313" key="10">
    <source>
        <dbReference type="Proteomes" id="UP000078090"/>
    </source>
</evidence>
<dbReference type="PANTHER" id="PTHR43133:SF63">
    <property type="entry name" value="RNA POLYMERASE SIGMA FACTOR FECI-RELATED"/>
    <property type="match status" value="1"/>
</dbReference>
<dbReference type="InterPro" id="IPR036388">
    <property type="entry name" value="WH-like_DNA-bd_sf"/>
</dbReference>
<evidence type="ECO:0008006" key="11">
    <source>
        <dbReference type="Google" id="ProtNLM"/>
    </source>
</evidence>
<reference evidence="10" key="1">
    <citation type="submission" date="2016-03" db="EMBL/GenBank/DDBJ databases">
        <authorList>
            <person name="Heylen K."/>
            <person name="De Vos P."/>
            <person name="Vekeman B."/>
        </authorList>
    </citation>
    <scope>NUCLEOTIDE SEQUENCE [LARGE SCALE GENOMIC DNA]</scope>
    <source>
        <strain evidence="10">R-45363</strain>
    </source>
</reference>
<dbReference type="SUPFAM" id="SSF88946">
    <property type="entry name" value="Sigma2 domain of RNA polymerase sigma factors"/>
    <property type="match status" value="1"/>
</dbReference>
<dbReference type="AlphaFoldDB" id="A0A177MHX6"/>